<evidence type="ECO:0000313" key="1">
    <source>
        <dbReference type="EMBL" id="CAB4133387.1"/>
    </source>
</evidence>
<proteinExistence type="predicted"/>
<organism evidence="1">
    <name type="scientific">uncultured Caudovirales phage</name>
    <dbReference type="NCBI Taxonomy" id="2100421"/>
    <lineage>
        <taxon>Viruses</taxon>
        <taxon>Duplodnaviria</taxon>
        <taxon>Heunggongvirae</taxon>
        <taxon>Uroviricota</taxon>
        <taxon>Caudoviricetes</taxon>
        <taxon>Peduoviridae</taxon>
        <taxon>Maltschvirus</taxon>
        <taxon>Maltschvirus maltsch</taxon>
    </lineage>
</organism>
<name>A0A6J5LJY8_9CAUD</name>
<gene>
    <name evidence="1" type="ORF">UFOVP257_167</name>
</gene>
<sequence length="225" mass="25156">MATISTKELAALAFAAFRFNKGFLKDSTKFDEATETFVEVTPNKILMHNTVTNKKDKLVLAVTDEDRQQAESVINALHGDITLKLLMGKRVSDFVQNLNNAVSKESCTASDCGIVAWLPEMHDRITKEQSSKEQMFELGVTSEYIGTIDQKVTIDFTVINSRFLRDYDCYSVFGHDNNGNCVSFFTRKSDMAKDGKITGKVKSHKTDDYHNGAKVTTINYVKGAQ</sequence>
<accession>A0A6J5LJY8</accession>
<reference evidence="1" key="1">
    <citation type="submission" date="2020-04" db="EMBL/GenBank/DDBJ databases">
        <authorList>
            <person name="Chiriac C."/>
            <person name="Salcher M."/>
            <person name="Ghai R."/>
            <person name="Kavagutti S V."/>
        </authorList>
    </citation>
    <scope>NUCLEOTIDE SEQUENCE</scope>
</reference>
<dbReference type="EMBL" id="LR796274">
    <property type="protein sequence ID" value="CAB4133387.1"/>
    <property type="molecule type" value="Genomic_DNA"/>
</dbReference>
<protein>
    <submittedName>
        <fullName evidence="1">Uncharacterized protein</fullName>
    </submittedName>
</protein>